<name>A0A024UKX7_9STRA</name>
<organism evidence="1">
    <name type="scientific">Aphanomyces invadans</name>
    <dbReference type="NCBI Taxonomy" id="157072"/>
    <lineage>
        <taxon>Eukaryota</taxon>
        <taxon>Sar</taxon>
        <taxon>Stramenopiles</taxon>
        <taxon>Oomycota</taxon>
        <taxon>Saprolegniomycetes</taxon>
        <taxon>Saprolegniales</taxon>
        <taxon>Verrucalvaceae</taxon>
        <taxon>Aphanomyces</taxon>
    </lineage>
</organism>
<accession>A0A024UKX7</accession>
<dbReference type="GeneID" id="20080090"/>
<dbReference type="RefSeq" id="XP_008865004.1">
    <property type="nucleotide sequence ID" value="XM_008866782.1"/>
</dbReference>
<dbReference type="AlphaFoldDB" id="A0A024UKX7"/>
<sequence>MVHVDHTATGAATPRLDANAERRMKERQKMHRYRQRLAAKALYLRDLTRKLETEIREHLLQRQASQTHMAECSAEECDQWWVMHVRPIPVTTLLHPLHALLELTPTTAVSPTCSAKRLLQRWVPTPRRGDSRLRHWITRYLHHHCDSSFQRMGFPPSDAVSEFSLDMTDPDCCMYVWRSHRDFPASLKLHLRGWTIEANVAISHDDEARCSATCTEWGPNNPNVHDDAVFPTARFQRNRMIWIALAGVAELASEQGASIRTGLPRKGFPRPVTN</sequence>
<dbReference type="VEuPathDB" id="FungiDB:H310_03040"/>
<protein>
    <submittedName>
        <fullName evidence="1">Uncharacterized protein</fullName>
    </submittedName>
</protein>
<evidence type="ECO:0000313" key="1">
    <source>
        <dbReference type="EMBL" id="ETW06929.1"/>
    </source>
</evidence>
<dbReference type="OrthoDB" id="69408at2759"/>
<reference evidence="1" key="1">
    <citation type="submission" date="2013-12" db="EMBL/GenBank/DDBJ databases">
        <title>The Genome Sequence of Aphanomyces invadans NJM9701.</title>
        <authorList>
            <consortium name="The Broad Institute Genomics Platform"/>
            <person name="Russ C."/>
            <person name="Tyler B."/>
            <person name="van West P."/>
            <person name="Dieguez-Uribeondo J."/>
            <person name="Young S.K."/>
            <person name="Zeng Q."/>
            <person name="Gargeya S."/>
            <person name="Fitzgerald M."/>
            <person name="Abouelleil A."/>
            <person name="Alvarado L."/>
            <person name="Chapman S.B."/>
            <person name="Gainer-Dewar J."/>
            <person name="Goldberg J."/>
            <person name="Griggs A."/>
            <person name="Gujja S."/>
            <person name="Hansen M."/>
            <person name="Howarth C."/>
            <person name="Imamovic A."/>
            <person name="Ireland A."/>
            <person name="Larimer J."/>
            <person name="McCowan C."/>
            <person name="Murphy C."/>
            <person name="Pearson M."/>
            <person name="Poon T.W."/>
            <person name="Priest M."/>
            <person name="Roberts A."/>
            <person name="Saif S."/>
            <person name="Shea T."/>
            <person name="Sykes S."/>
            <person name="Wortman J."/>
            <person name="Nusbaum C."/>
            <person name="Birren B."/>
        </authorList>
    </citation>
    <scope>NUCLEOTIDE SEQUENCE [LARGE SCALE GENOMIC DNA]</scope>
    <source>
        <strain evidence="1">NJM9701</strain>
    </source>
</reference>
<proteinExistence type="predicted"/>
<gene>
    <name evidence="1" type="ORF">H310_03040</name>
</gene>
<dbReference type="EMBL" id="KI913955">
    <property type="protein sequence ID" value="ETW06929.1"/>
    <property type="molecule type" value="Genomic_DNA"/>
</dbReference>